<dbReference type="EMBL" id="PDCK01000039">
    <property type="protein sequence ID" value="PRQ58951.1"/>
    <property type="molecule type" value="Genomic_DNA"/>
</dbReference>
<proteinExistence type="predicted"/>
<dbReference type="Proteomes" id="UP000238479">
    <property type="component" value="Chromosome 1"/>
</dbReference>
<reference evidence="4 5" key="1">
    <citation type="journal article" date="2018" name="Nat. Genet.">
        <title>The Rosa genome provides new insights in the design of modern roses.</title>
        <authorList>
            <person name="Bendahmane M."/>
        </authorList>
    </citation>
    <scope>NUCLEOTIDE SEQUENCE [LARGE SCALE GENOMIC DNA]</scope>
    <source>
        <strain evidence="5">cv. Old Blush</strain>
    </source>
</reference>
<comment type="caution">
    <text evidence="4">The sequence shown here is derived from an EMBL/GenBank/DDBJ whole genome shotgun (WGS) entry which is preliminary data.</text>
</comment>
<dbReference type="GO" id="GO:0034220">
    <property type="term" value="P:monoatomic ion transmembrane transport"/>
    <property type="evidence" value="ECO:0007669"/>
    <property type="project" value="UniProtKB-KW"/>
</dbReference>
<evidence type="ECO:0000256" key="1">
    <source>
        <dbReference type="ARBA" id="ARBA00023286"/>
    </source>
</evidence>
<dbReference type="InterPro" id="IPR000595">
    <property type="entry name" value="cNMP-bd_dom"/>
</dbReference>
<sequence>MERVRQELEEYRDVDVENVLPILPVELQSYIKSCLPITRLKKVPMLRSVDEEVLRAICEHMKPIKYTNIRGRVYHSRDGEPLEKMIFIVEGDLGVERRNSATRDLLYEGDFYGEELVHWVSVSHTSFPARLPLSVDSAYVTNNDSILILMADDLKSVVSKFRLHFSKEITLRPDEPELLRSVQLTMLKKVPRFQTMDEEMLKAICAHLKPITYTDGTYIIKKDEPLRLMFFVLAGYVVTESYPHAVVRVGEFCGQELLEWASTISFPAKLPTALESARANGDVRVLALTFDDWFSVGHKFSSSS</sequence>
<feature type="domain" description="Cyclic nucleotide-binding" evidence="3">
    <location>
        <begin position="45"/>
        <end position="114"/>
    </location>
</feature>
<dbReference type="AlphaFoldDB" id="A0A2P6SJU0"/>
<evidence type="ECO:0000313" key="4">
    <source>
        <dbReference type="EMBL" id="PRQ58951.1"/>
    </source>
</evidence>
<organism evidence="4 5">
    <name type="scientific">Rosa chinensis</name>
    <name type="common">China rose</name>
    <dbReference type="NCBI Taxonomy" id="74649"/>
    <lineage>
        <taxon>Eukaryota</taxon>
        <taxon>Viridiplantae</taxon>
        <taxon>Streptophyta</taxon>
        <taxon>Embryophyta</taxon>
        <taxon>Tracheophyta</taxon>
        <taxon>Spermatophyta</taxon>
        <taxon>Magnoliopsida</taxon>
        <taxon>eudicotyledons</taxon>
        <taxon>Gunneridae</taxon>
        <taxon>Pentapetalae</taxon>
        <taxon>rosids</taxon>
        <taxon>fabids</taxon>
        <taxon>Rosales</taxon>
        <taxon>Rosaceae</taxon>
        <taxon>Rosoideae</taxon>
        <taxon>Rosoideae incertae sedis</taxon>
        <taxon>Rosa</taxon>
    </lineage>
</organism>
<keyword evidence="5" id="KW-1185">Reference proteome</keyword>
<name>A0A2P6SJU0_ROSCH</name>
<dbReference type="CDD" id="cd00038">
    <property type="entry name" value="CAP_ED"/>
    <property type="match status" value="1"/>
</dbReference>
<dbReference type="GO" id="GO:0016020">
    <property type="term" value="C:membrane"/>
    <property type="evidence" value="ECO:0007669"/>
    <property type="project" value="UniProtKB-SubCell"/>
</dbReference>
<keyword evidence="1" id="KW-0406">Ion transport</keyword>
<keyword evidence="1" id="KW-0813">Transport</keyword>
<feature type="domain" description="Cyclic nucleotide-binding" evidence="3">
    <location>
        <begin position="192"/>
        <end position="237"/>
    </location>
</feature>
<dbReference type="PANTHER" id="PTHR45651">
    <property type="entry name" value="CYCLIC NUCLEOTIDE-GATED ION CHANNEL 15-RELATED-RELATED"/>
    <property type="match status" value="1"/>
</dbReference>
<dbReference type="PANTHER" id="PTHR45651:SF68">
    <property type="entry name" value="ION TRANSPORT DOMAIN-CONTAINING PROTEIN"/>
    <property type="match status" value="1"/>
</dbReference>
<dbReference type="InterPro" id="IPR014710">
    <property type="entry name" value="RmlC-like_jellyroll"/>
</dbReference>
<gene>
    <name evidence="4" type="ORF">RchiOBHm_Chr1g0364831</name>
</gene>
<keyword evidence="1" id="KW-1071">Ligand-gated ion channel</keyword>
<protein>
    <submittedName>
        <fullName evidence="4">Putative rmlC-like jelly roll protein</fullName>
    </submittedName>
</protein>
<keyword evidence="2" id="KW-0407">Ion channel</keyword>
<dbReference type="SUPFAM" id="SSF51206">
    <property type="entry name" value="cAMP-binding domain-like"/>
    <property type="match status" value="2"/>
</dbReference>
<dbReference type="Gene3D" id="2.60.120.10">
    <property type="entry name" value="Jelly Rolls"/>
    <property type="match status" value="2"/>
</dbReference>
<evidence type="ECO:0000259" key="3">
    <source>
        <dbReference type="PROSITE" id="PS50042"/>
    </source>
</evidence>
<dbReference type="STRING" id="74649.A0A2P6SJU0"/>
<evidence type="ECO:0000256" key="2">
    <source>
        <dbReference type="ARBA" id="ARBA00023303"/>
    </source>
</evidence>
<dbReference type="InterPro" id="IPR018490">
    <property type="entry name" value="cNMP-bd_dom_sf"/>
</dbReference>
<evidence type="ECO:0000313" key="5">
    <source>
        <dbReference type="Proteomes" id="UP000238479"/>
    </source>
</evidence>
<dbReference type="PROSITE" id="PS50042">
    <property type="entry name" value="CNMP_BINDING_3"/>
    <property type="match status" value="2"/>
</dbReference>
<dbReference type="OMA" id="RAICEHM"/>
<accession>A0A2P6SJU0</accession>
<dbReference type="Gramene" id="PRQ58951">
    <property type="protein sequence ID" value="PRQ58951"/>
    <property type="gene ID" value="RchiOBHm_Chr1g0364831"/>
</dbReference>